<feature type="transmembrane region" description="Helical" evidence="9">
    <location>
        <begin position="207"/>
        <end position="225"/>
    </location>
</feature>
<gene>
    <name evidence="10" type="ORF">DRZ78_02335</name>
</gene>
<evidence type="ECO:0000256" key="9">
    <source>
        <dbReference type="SAM" id="Phobius"/>
    </source>
</evidence>
<evidence type="ECO:0000256" key="6">
    <source>
        <dbReference type="ARBA" id="ARBA00022989"/>
    </source>
</evidence>
<feature type="transmembrane region" description="Helical" evidence="9">
    <location>
        <begin position="130"/>
        <end position="147"/>
    </location>
</feature>
<feature type="transmembrane region" description="Helical" evidence="9">
    <location>
        <begin position="232"/>
        <end position="251"/>
    </location>
</feature>
<organism evidence="10 11">
    <name type="scientific">Aerophobetes bacterium</name>
    <dbReference type="NCBI Taxonomy" id="2030807"/>
    <lineage>
        <taxon>Bacteria</taxon>
        <taxon>Candidatus Aerophobota</taxon>
    </lineage>
</organism>
<dbReference type="GO" id="GO:0022857">
    <property type="term" value="F:transmembrane transporter activity"/>
    <property type="evidence" value="ECO:0007669"/>
    <property type="project" value="InterPro"/>
</dbReference>
<dbReference type="CDD" id="cd06579">
    <property type="entry name" value="TM_PBP1_transp_AraH_like"/>
    <property type="match status" value="1"/>
</dbReference>
<feature type="transmembrane region" description="Helical" evidence="9">
    <location>
        <begin position="35"/>
        <end position="53"/>
    </location>
</feature>
<evidence type="ECO:0000256" key="2">
    <source>
        <dbReference type="ARBA" id="ARBA00022448"/>
    </source>
</evidence>
<protein>
    <recommendedName>
        <fullName evidence="8">Autoinducer 2 import system permease protein LsrD</fullName>
    </recommendedName>
</protein>
<evidence type="ECO:0000256" key="4">
    <source>
        <dbReference type="ARBA" id="ARBA00022519"/>
    </source>
</evidence>
<evidence type="ECO:0000313" key="11">
    <source>
        <dbReference type="Proteomes" id="UP000277457"/>
    </source>
</evidence>
<keyword evidence="7 9" id="KW-0472">Membrane</keyword>
<dbReference type="EMBL" id="QMPY01000066">
    <property type="protein sequence ID" value="RLE07805.1"/>
    <property type="molecule type" value="Genomic_DNA"/>
</dbReference>
<evidence type="ECO:0000256" key="3">
    <source>
        <dbReference type="ARBA" id="ARBA00022475"/>
    </source>
</evidence>
<reference evidence="10 11" key="1">
    <citation type="submission" date="2018-06" db="EMBL/GenBank/DDBJ databases">
        <title>Extensive metabolic versatility and redundancy in microbially diverse, dynamic hydrothermal sediments.</title>
        <authorList>
            <person name="Dombrowski N."/>
            <person name="Teske A."/>
            <person name="Baker B.J."/>
        </authorList>
    </citation>
    <scope>NUCLEOTIDE SEQUENCE [LARGE SCALE GENOMIC DNA]</scope>
    <source>
        <strain evidence="10">B7_G13</strain>
    </source>
</reference>
<keyword evidence="6 9" id="KW-1133">Transmembrane helix</keyword>
<dbReference type="AlphaFoldDB" id="A0A662D562"/>
<comment type="caution">
    <text evidence="10">The sequence shown here is derived from an EMBL/GenBank/DDBJ whole genome shotgun (WGS) entry which is preliminary data.</text>
</comment>
<evidence type="ECO:0000313" key="10">
    <source>
        <dbReference type="EMBL" id="RLE07805.1"/>
    </source>
</evidence>
<accession>A0A662D562</accession>
<proteinExistence type="predicted"/>
<name>A0A662D562_UNCAE</name>
<keyword evidence="2" id="KW-0813">Transport</keyword>
<feature type="transmembrane region" description="Helical" evidence="9">
    <location>
        <begin position="257"/>
        <end position="276"/>
    </location>
</feature>
<feature type="transmembrane region" description="Helical" evidence="9">
    <location>
        <begin position="178"/>
        <end position="201"/>
    </location>
</feature>
<keyword evidence="5 9" id="KW-0812">Transmembrane</keyword>
<dbReference type="Pfam" id="PF02653">
    <property type="entry name" value="BPD_transp_2"/>
    <property type="match status" value="1"/>
</dbReference>
<keyword evidence="3" id="KW-1003">Cell membrane</keyword>
<evidence type="ECO:0000256" key="7">
    <source>
        <dbReference type="ARBA" id="ARBA00023136"/>
    </source>
</evidence>
<sequence>MIRWDTLVFIIYSAVPLGFIVLAESVCLISGNFDLSVGTMTGFIGIVAGVIMARLPGTIPDPLTILLPLILGLGCGAINGSLVGFLGLNPFLTTLGTYMVFFSGKLLIYPHPIYGTDFPKIYTMIGNNEVISLSIFAATLIILWFVLRFTRFGAHLYAVGAEPKTASMLGINKGIMYFFAYLIAGFFCGMSALFYTGFLFAIDPYTATDALFPAFAAAVIGGISLKGGRGSVINIFAGLILLAVIEAGLSMFAVSPFLREIVFGCLVIGAIVINRLRDSVRDRILRPG</sequence>
<keyword evidence="4" id="KW-0997">Cell inner membrane</keyword>
<evidence type="ECO:0000256" key="8">
    <source>
        <dbReference type="ARBA" id="ARBA00039381"/>
    </source>
</evidence>
<evidence type="ECO:0000256" key="5">
    <source>
        <dbReference type="ARBA" id="ARBA00022692"/>
    </source>
</evidence>
<dbReference type="InterPro" id="IPR001851">
    <property type="entry name" value="ABC_transp_permease"/>
</dbReference>
<dbReference type="PANTHER" id="PTHR32196">
    <property type="entry name" value="ABC TRANSPORTER PERMEASE PROTEIN YPHD-RELATED-RELATED"/>
    <property type="match status" value="1"/>
</dbReference>
<dbReference type="Proteomes" id="UP000277457">
    <property type="component" value="Unassembled WGS sequence"/>
</dbReference>
<dbReference type="GO" id="GO:0005886">
    <property type="term" value="C:plasma membrane"/>
    <property type="evidence" value="ECO:0007669"/>
    <property type="project" value="UniProtKB-SubCell"/>
</dbReference>
<feature type="transmembrane region" description="Helical" evidence="9">
    <location>
        <begin position="65"/>
        <end position="86"/>
    </location>
</feature>
<comment type="subcellular location">
    <subcellularLocation>
        <location evidence="1">Cell membrane</location>
        <topology evidence="1">Multi-pass membrane protein</topology>
    </subcellularLocation>
</comment>
<evidence type="ECO:0000256" key="1">
    <source>
        <dbReference type="ARBA" id="ARBA00004651"/>
    </source>
</evidence>
<feature type="transmembrane region" description="Helical" evidence="9">
    <location>
        <begin position="6"/>
        <end position="23"/>
    </location>
</feature>
<dbReference type="PANTHER" id="PTHR32196:SF71">
    <property type="entry name" value="AUTOINDUCER 2 IMPORT SYSTEM PERMEASE PROTEIN LSRD"/>
    <property type="match status" value="1"/>
</dbReference>